<sequence>MKRKLLAVGLAAALSCATCAQAELTLYYNPDGGACYHADAYCEAVHENYLPLDPFGASQLDEAPYALLTPCTCVLEARVPTLYYNAEGGSYYHTMANCAVVDDEYLPLTAFPASQLGQAPYASLLPCERCTQETHVYVYHNADGGRRYHSSPTCYTVDADYLPLQEIDVRDLPASGLEACDACVQRDQGMALPVAYFNPAGGAHYHEDPNCATVDAAYLPLSVLPGLLRGSEPFNRLTPCETCCK</sequence>
<organism evidence="2 3">
    <name type="scientific">Candidatus Onthenecus intestinigallinarum</name>
    <dbReference type="NCBI Taxonomy" id="2840875"/>
    <lineage>
        <taxon>Bacteria</taxon>
        <taxon>Bacillati</taxon>
        <taxon>Bacillota</taxon>
        <taxon>Clostridia</taxon>
        <taxon>Eubacteriales</taxon>
        <taxon>Candidatus Onthenecus</taxon>
    </lineage>
</organism>
<accession>A0A9D0Z8N4</accession>
<proteinExistence type="predicted"/>
<dbReference type="AlphaFoldDB" id="A0A9D0Z8N4"/>
<evidence type="ECO:0000313" key="3">
    <source>
        <dbReference type="Proteomes" id="UP000886887"/>
    </source>
</evidence>
<name>A0A9D0Z8N4_9FIRM</name>
<protein>
    <recommendedName>
        <fullName evidence="4">Lipoprotein</fullName>
    </recommendedName>
</protein>
<comment type="caution">
    <text evidence="2">The sequence shown here is derived from an EMBL/GenBank/DDBJ whole genome shotgun (WGS) entry which is preliminary data.</text>
</comment>
<evidence type="ECO:0000256" key="1">
    <source>
        <dbReference type="SAM" id="SignalP"/>
    </source>
</evidence>
<feature type="chain" id="PRO_5038606341" description="Lipoprotein" evidence="1">
    <location>
        <begin position="23"/>
        <end position="245"/>
    </location>
</feature>
<dbReference type="PROSITE" id="PS51257">
    <property type="entry name" value="PROKAR_LIPOPROTEIN"/>
    <property type="match status" value="1"/>
</dbReference>
<reference evidence="2" key="1">
    <citation type="submission" date="2020-10" db="EMBL/GenBank/DDBJ databases">
        <authorList>
            <person name="Gilroy R."/>
        </authorList>
    </citation>
    <scope>NUCLEOTIDE SEQUENCE</scope>
    <source>
        <strain evidence="2">ChiSxjej2B14-6234</strain>
    </source>
</reference>
<feature type="signal peptide" evidence="1">
    <location>
        <begin position="1"/>
        <end position="22"/>
    </location>
</feature>
<dbReference type="EMBL" id="DVFJ01000009">
    <property type="protein sequence ID" value="HIQ71202.1"/>
    <property type="molecule type" value="Genomic_DNA"/>
</dbReference>
<evidence type="ECO:0000313" key="2">
    <source>
        <dbReference type="EMBL" id="HIQ71202.1"/>
    </source>
</evidence>
<gene>
    <name evidence="2" type="ORF">IAB73_03205</name>
</gene>
<dbReference type="Proteomes" id="UP000886887">
    <property type="component" value="Unassembled WGS sequence"/>
</dbReference>
<keyword evidence="1" id="KW-0732">Signal</keyword>
<evidence type="ECO:0008006" key="4">
    <source>
        <dbReference type="Google" id="ProtNLM"/>
    </source>
</evidence>
<reference evidence="2" key="2">
    <citation type="journal article" date="2021" name="PeerJ">
        <title>Extensive microbial diversity within the chicken gut microbiome revealed by metagenomics and culture.</title>
        <authorList>
            <person name="Gilroy R."/>
            <person name="Ravi A."/>
            <person name="Getino M."/>
            <person name="Pursley I."/>
            <person name="Horton D.L."/>
            <person name="Alikhan N.F."/>
            <person name="Baker D."/>
            <person name="Gharbi K."/>
            <person name="Hall N."/>
            <person name="Watson M."/>
            <person name="Adriaenssens E.M."/>
            <person name="Foster-Nyarko E."/>
            <person name="Jarju S."/>
            <person name="Secka A."/>
            <person name="Antonio M."/>
            <person name="Oren A."/>
            <person name="Chaudhuri R.R."/>
            <person name="La Ragione R."/>
            <person name="Hildebrand F."/>
            <person name="Pallen M.J."/>
        </authorList>
    </citation>
    <scope>NUCLEOTIDE SEQUENCE</scope>
    <source>
        <strain evidence="2">ChiSxjej2B14-6234</strain>
    </source>
</reference>